<feature type="coiled-coil region" evidence="1">
    <location>
        <begin position="24"/>
        <end position="114"/>
    </location>
</feature>
<feature type="region of interest" description="Disordered" evidence="2">
    <location>
        <begin position="236"/>
        <end position="269"/>
    </location>
</feature>
<feature type="region of interest" description="Disordered" evidence="2">
    <location>
        <begin position="175"/>
        <end position="196"/>
    </location>
</feature>
<evidence type="ECO:0000256" key="2">
    <source>
        <dbReference type="SAM" id="MobiDB-lite"/>
    </source>
</evidence>
<dbReference type="PANTHER" id="PTHR21666:SF291">
    <property type="entry name" value="STAGE II SPORULATION PROTEIN Q"/>
    <property type="match status" value="1"/>
</dbReference>
<proteinExistence type="predicted"/>
<reference evidence="5 6" key="1">
    <citation type="journal article" date="2022" name="Res Sq">
        <title>Evolution of multicellular longitudinally dividing oral cavity symbionts (Neisseriaceae).</title>
        <authorList>
            <person name="Nyongesa S."/>
            <person name="Weber P."/>
            <person name="Bernet E."/>
            <person name="Pullido F."/>
            <person name="Nieckarz M."/>
            <person name="Delaby M."/>
            <person name="Nieves C."/>
            <person name="Viehboeck T."/>
            <person name="Krause N."/>
            <person name="Rivera-Millot A."/>
            <person name="Nakamura A."/>
            <person name="Vischer N."/>
            <person name="VanNieuwenhze M."/>
            <person name="Brun Y."/>
            <person name="Cava F."/>
            <person name="Bulgheresi S."/>
            <person name="Veyrier F."/>
        </authorList>
    </citation>
    <scope>NUCLEOTIDE SEQUENCE [LARGE SCALE GENOMIC DNA]</scope>
    <source>
        <strain evidence="5 6">SN4</strain>
    </source>
</reference>
<name>A0ABY4E1I9_9NEIS</name>
<feature type="compositionally biased region" description="Low complexity" evidence="2">
    <location>
        <begin position="254"/>
        <end position="265"/>
    </location>
</feature>
<dbReference type="InterPro" id="IPR050570">
    <property type="entry name" value="Cell_wall_metabolism_enzyme"/>
</dbReference>
<organism evidence="5 6">
    <name type="scientific">Vitreoscilla massiliensis</name>
    <dbReference type="NCBI Taxonomy" id="1689272"/>
    <lineage>
        <taxon>Bacteria</taxon>
        <taxon>Pseudomonadati</taxon>
        <taxon>Pseudomonadota</taxon>
        <taxon>Betaproteobacteria</taxon>
        <taxon>Neisseriales</taxon>
        <taxon>Neisseriaceae</taxon>
        <taxon>Vitreoscilla</taxon>
    </lineage>
</organism>
<sequence>MRIKPYLLAISGLTVLSASLALWAAPAADDAAQLQQQLQQAQQKLQQQQQQKQQLAGDINRTQADLQVASKELAALNAKQKQSASELVRLQQQLSRLQTQNQANKAQVQRLLNSQYKNKQANALVLMLKNSNPNDKGRQMVYLRYLNRANEQVLGDLKQQLQQINQQQQKINSQHASLNKLQQQSAQAAKRLQNQHASQVQQNTVLSQDIAKQQAHIQQLKQDEARLNQLLASLSRKQASKPKVHAAKPADTGKTPSVVPTKPKPQGLTHEDLALSAPAATAEISPANRFSQMQGRMGMPAAGAIAGRFGGPRASGGTWKGLFIANNGASVHSVAAGDVVYAAPLAGYGNTVIIDHGAGYVTVYSGLAGISVGAGQNISARRVLGSSGRLPSGEVGLYFEVRYQNRAMNPLSWVG</sequence>
<feature type="signal peptide" evidence="3">
    <location>
        <begin position="1"/>
        <end position="24"/>
    </location>
</feature>
<keyword evidence="3" id="KW-0732">Signal</keyword>
<dbReference type="SUPFAM" id="SSF51261">
    <property type="entry name" value="Duplicated hybrid motif"/>
    <property type="match status" value="1"/>
</dbReference>
<evidence type="ECO:0000313" key="5">
    <source>
        <dbReference type="EMBL" id="UOO89402.1"/>
    </source>
</evidence>
<protein>
    <submittedName>
        <fullName evidence="5">Peptidoglycan DD-metalloendopeptidase family protein</fullName>
    </submittedName>
</protein>
<dbReference type="Proteomes" id="UP000832011">
    <property type="component" value="Chromosome"/>
</dbReference>
<dbReference type="CDD" id="cd12797">
    <property type="entry name" value="M23_peptidase"/>
    <property type="match status" value="1"/>
</dbReference>
<dbReference type="Pfam" id="PF01551">
    <property type="entry name" value="Peptidase_M23"/>
    <property type="match status" value="1"/>
</dbReference>
<dbReference type="RefSeq" id="WP_058357099.1">
    <property type="nucleotide sequence ID" value="NZ_CABKVG010000010.1"/>
</dbReference>
<feature type="chain" id="PRO_5046957892" evidence="3">
    <location>
        <begin position="25"/>
        <end position="415"/>
    </location>
</feature>
<dbReference type="PANTHER" id="PTHR21666">
    <property type="entry name" value="PEPTIDASE-RELATED"/>
    <property type="match status" value="1"/>
</dbReference>
<evidence type="ECO:0000256" key="3">
    <source>
        <dbReference type="SAM" id="SignalP"/>
    </source>
</evidence>
<keyword evidence="6" id="KW-1185">Reference proteome</keyword>
<dbReference type="Gene3D" id="2.70.70.10">
    <property type="entry name" value="Glucose Permease (Domain IIA)"/>
    <property type="match status" value="1"/>
</dbReference>
<accession>A0ABY4E1I9</accession>
<dbReference type="InterPro" id="IPR016047">
    <property type="entry name" value="M23ase_b-sheet_dom"/>
</dbReference>
<gene>
    <name evidence="5" type="ORF">LVJ82_18480</name>
</gene>
<evidence type="ECO:0000259" key="4">
    <source>
        <dbReference type="Pfam" id="PF01551"/>
    </source>
</evidence>
<dbReference type="EMBL" id="CP091511">
    <property type="protein sequence ID" value="UOO89402.1"/>
    <property type="molecule type" value="Genomic_DNA"/>
</dbReference>
<keyword evidence="1" id="KW-0175">Coiled coil</keyword>
<dbReference type="InterPro" id="IPR011055">
    <property type="entry name" value="Dup_hybrid_motif"/>
</dbReference>
<dbReference type="Gene3D" id="6.10.250.3150">
    <property type="match status" value="1"/>
</dbReference>
<evidence type="ECO:0000313" key="6">
    <source>
        <dbReference type="Proteomes" id="UP000832011"/>
    </source>
</evidence>
<evidence type="ECO:0000256" key="1">
    <source>
        <dbReference type="SAM" id="Coils"/>
    </source>
</evidence>
<feature type="domain" description="M23ase beta-sheet core" evidence="4">
    <location>
        <begin position="319"/>
        <end position="410"/>
    </location>
</feature>